<evidence type="ECO:0000256" key="2">
    <source>
        <dbReference type="ARBA" id="ARBA00023125"/>
    </source>
</evidence>
<dbReference type="AlphaFoldDB" id="A0A2T0UUQ9"/>
<dbReference type="InterPro" id="IPR051081">
    <property type="entry name" value="HTH_MetalResp_TranReg"/>
</dbReference>
<dbReference type="GO" id="GO:0003700">
    <property type="term" value="F:DNA-binding transcription factor activity"/>
    <property type="evidence" value="ECO:0007669"/>
    <property type="project" value="InterPro"/>
</dbReference>
<dbReference type="SMART" id="SM00418">
    <property type="entry name" value="HTH_ARSR"/>
    <property type="match status" value="1"/>
</dbReference>
<evidence type="ECO:0000256" key="4">
    <source>
        <dbReference type="SAM" id="MobiDB-lite"/>
    </source>
</evidence>
<dbReference type="GO" id="GO:0003677">
    <property type="term" value="F:DNA binding"/>
    <property type="evidence" value="ECO:0007669"/>
    <property type="project" value="UniProtKB-KW"/>
</dbReference>
<dbReference type="Proteomes" id="UP000237822">
    <property type="component" value="Unassembled WGS sequence"/>
</dbReference>
<keyword evidence="7" id="KW-1185">Reference proteome</keyword>
<keyword evidence="3" id="KW-0804">Transcription</keyword>
<dbReference type="InterPro" id="IPR036390">
    <property type="entry name" value="WH_DNA-bd_sf"/>
</dbReference>
<accession>A0A2T0UUQ9</accession>
<name>A0A2T0UUQ9_9MICO</name>
<dbReference type="CDD" id="cd00090">
    <property type="entry name" value="HTH_ARSR"/>
    <property type="match status" value="1"/>
</dbReference>
<feature type="region of interest" description="Disordered" evidence="4">
    <location>
        <begin position="1"/>
        <end position="25"/>
    </location>
</feature>
<protein>
    <submittedName>
        <fullName evidence="6">ArsR family transcriptional regulator</fullName>
    </submittedName>
</protein>
<dbReference type="InterPro" id="IPR001845">
    <property type="entry name" value="HTH_ArsR_DNA-bd_dom"/>
</dbReference>
<proteinExistence type="predicted"/>
<dbReference type="PANTHER" id="PTHR33154:SF15">
    <property type="entry name" value="REGULATORY PROTEIN ARSR"/>
    <property type="match status" value="1"/>
</dbReference>
<dbReference type="InterPro" id="IPR011991">
    <property type="entry name" value="ArsR-like_HTH"/>
</dbReference>
<evidence type="ECO:0000256" key="3">
    <source>
        <dbReference type="ARBA" id="ARBA00023163"/>
    </source>
</evidence>
<evidence type="ECO:0000259" key="5">
    <source>
        <dbReference type="SMART" id="SM00418"/>
    </source>
</evidence>
<feature type="domain" description="HTH arsR-type" evidence="5">
    <location>
        <begin position="32"/>
        <end position="127"/>
    </location>
</feature>
<evidence type="ECO:0000313" key="7">
    <source>
        <dbReference type="Proteomes" id="UP000237822"/>
    </source>
</evidence>
<dbReference type="EMBL" id="PVTI01000005">
    <property type="protein sequence ID" value="PRY61577.1"/>
    <property type="molecule type" value="Genomic_DNA"/>
</dbReference>
<organism evidence="6 7">
    <name type="scientific">Knoellia remsis</name>
    <dbReference type="NCBI Taxonomy" id="407159"/>
    <lineage>
        <taxon>Bacteria</taxon>
        <taxon>Bacillati</taxon>
        <taxon>Actinomycetota</taxon>
        <taxon>Actinomycetes</taxon>
        <taxon>Micrococcales</taxon>
        <taxon>Intrasporangiaceae</taxon>
        <taxon>Knoellia</taxon>
    </lineage>
</organism>
<keyword evidence="2" id="KW-0238">DNA-binding</keyword>
<gene>
    <name evidence="6" type="ORF">BCF74_105136</name>
</gene>
<comment type="caution">
    <text evidence="6">The sequence shown here is derived from an EMBL/GenBank/DDBJ whole genome shotgun (WGS) entry which is preliminary data.</text>
</comment>
<evidence type="ECO:0000313" key="6">
    <source>
        <dbReference type="EMBL" id="PRY61577.1"/>
    </source>
</evidence>
<dbReference type="PANTHER" id="PTHR33154">
    <property type="entry name" value="TRANSCRIPTIONAL REGULATOR, ARSR FAMILY"/>
    <property type="match status" value="1"/>
</dbReference>
<dbReference type="InterPro" id="IPR036388">
    <property type="entry name" value="WH-like_DNA-bd_sf"/>
</dbReference>
<evidence type="ECO:0000256" key="1">
    <source>
        <dbReference type="ARBA" id="ARBA00023015"/>
    </source>
</evidence>
<dbReference type="Pfam" id="PF12840">
    <property type="entry name" value="HTH_20"/>
    <property type="match status" value="1"/>
</dbReference>
<dbReference type="SUPFAM" id="SSF46785">
    <property type="entry name" value="Winged helix' DNA-binding domain"/>
    <property type="match status" value="1"/>
</dbReference>
<reference evidence="6 7" key="1">
    <citation type="submission" date="2018-03" db="EMBL/GenBank/DDBJ databases">
        <title>Genomic Encyclopedia of Archaeal and Bacterial Type Strains, Phase II (KMG-II): from individual species to whole genera.</title>
        <authorList>
            <person name="Goeker M."/>
        </authorList>
    </citation>
    <scope>NUCLEOTIDE SEQUENCE [LARGE SCALE GENOMIC DNA]</scope>
    <source>
        <strain evidence="6 7">ATCC BAA-1496</strain>
    </source>
</reference>
<keyword evidence="1" id="KW-0805">Transcription regulation</keyword>
<dbReference type="Gene3D" id="1.10.10.10">
    <property type="entry name" value="Winged helix-like DNA-binding domain superfamily/Winged helix DNA-binding domain"/>
    <property type="match status" value="1"/>
</dbReference>
<sequence>MVLTMTPTERTPESAPPGPTNPGGVRTLTEAKALSALAHPVRSRIMDALKVDGPSTASTLATRIAQNVGNVSHHLKVLAEGGLVVEAPELAKDRRERWWRLANAGTRWTRADFADDAAAVAAAQAAEALALHRQIARVHEWMARSEEDPAWDDAAFATQNWLRLSQDELRELSEEIVEVLMRWGSREIPDDGAERESVLVFSRGFPSKP</sequence>